<protein>
    <submittedName>
        <fullName evidence="1">Uncharacterized protein</fullName>
    </submittedName>
</protein>
<evidence type="ECO:0000313" key="1">
    <source>
        <dbReference type="EMBL" id="KRL59432.1"/>
    </source>
</evidence>
<dbReference type="RefSeq" id="WP_025083178.1">
    <property type="nucleotide sequence ID" value="NZ_AZEX01000047.1"/>
</dbReference>
<sequence>MMDKTAIEKLFQGKVLSHDQQSVLIELADSRKELSISIEEDVLALIEKHQDYALNIIKNLKKKSNQKITKEHININHRNYKIFI</sequence>
<reference evidence="1 2" key="1">
    <citation type="journal article" date="2015" name="Genome Announc.">
        <title>Expanding the biotechnology potential of lactobacilli through comparative genomics of 213 strains and associated genera.</title>
        <authorList>
            <person name="Sun Z."/>
            <person name="Harris H.M."/>
            <person name="McCann A."/>
            <person name="Guo C."/>
            <person name="Argimon S."/>
            <person name="Zhang W."/>
            <person name="Yang X."/>
            <person name="Jeffery I.B."/>
            <person name="Cooney J.C."/>
            <person name="Kagawa T.F."/>
            <person name="Liu W."/>
            <person name="Song Y."/>
            <person name="Salvetti E."/>
            <person name="Wrobel A."/>
            <person name="Rasinkangas P."/>
            <person name="Parkhill J."/>
            <person name="Rea M.C."/>
            <person name="O'Sullivan O."/>
            <person name="Ritari J."/>
            <person name="Douillard F.P."/>
            <person name="Paul Ross R."/>
            <person name="Yang R."/>
            <person name="Briner A.E."/>
            <person name="Felis G.E."/>
            <person name="de Vos W.M."/>
            <person name="Barrangou R."/>
            <person name="Klaenhammer T.R."/>
            <person name="Caufield P.W."/>
            <person name="Cui Y."/>
            <person name="Zhang H."/>
            <person name="O'Toole P.W."/>
        </authorList>
    </citation>
    <scope>NUCLEOTIDE SEQUENCE [LARGE SCALE GENOMIC DNA]</scope>
    <source>
        <strain evidence="1 2">DSM 14340</strain>
    </source>
</reference>
<accession>A0A0R1S108</accession>
<organism evidence="1 2">
    <name type="scientific">Latilactobacillus fuchuensis DSM 14340 = JCM 11249</name>
    <dbReference type="NCBI Taxonomy" id="1423747"/>
    <lineage>
        <taxon>Bacteria</taxon>
        <taxon>Bacillati</taxon>
        <taxon>Bacillota</taxon>
        <taxon>Bacilli</taxon>
        <taxon>Lactobacillales</taxon>
        <taxon>Lactobacillaceae</taxon>
        <taxon>Latilactobacillus</taxon>
    </lineage>
</organism>
<dbReference type="AlphaFoldDB" id="A0A0R1S108"/>
<name>A0A0R1S108_9LACO</name>
<dbReference type="Proteomes" id="UP000051264">
    <property type="component" value="Unassembled WGS sequence"/>
</dbReference>
<dbReference type="eggNOG" id="ENOG5030AFC">
    <property type="taxonomic scope" value="Bacteria"/>
</dbReference>
<comment type="caution">
    <text evidence="1">The sequence shown here is derived from an EMBL/GenBank/DDBJ whole genome shotgun (WGS) entry which is preliminary data.</text>
</comment>
<gene>
    <name evidence="1" type="ORF">FC69_GL001685</name>
</gene>
<dbReference type="EMBL" id="AZEX01000047">
    <property type="protein sequence ID" value="KRL59432.1"/>
    <property type="molecule type" value="Genomic_DNA"/>
</dbReference>
<dbReference type="PATRIC" id="fig|1423747.3.peg.1713"/>
<evidence type="ECO:0000313" key="2">
    <source>
        <dbReference type="Proteomes" id="UP000051264"/>
    </source>
</evidence>
<proteinExistence type="predicted"/>